<reference evidence="3" key="2">
    <citation type="submission" date="2020-11" db="EMBL/GenBank/DDBJ databases">
        <authorList>
            <person name="McCartney M.A."/>
            <person name="Auch B."/>
            <person name="Kono T."/>
            <person name="Mallez S."/>
            <person name="Becker A."/>
            <person name="Gohl D.M."/>
            <person name="Silverstein K.A.T."/>
            <person name="Koren S."/>
            <person name="Bechman K.B."/>
            <person name="Herman A."/>
            <person name="Abrahante J.E."/>
            <person name="Garbe J."/>
        </authorList>
    </citation>
    <scope>NUCLEOTIDE SEQUENCE</scope>
    <source>
        <strain evidence="3">Duluth1</strain>
        <tissue evidence="3">Whole animal</tissue>
    </source>
</reference>
<dbReference type="InterPro" id="IPR015919">
    <property type="entry name" value="Cadherin-like_sf"/>
</dbReference>
<dbReference type="CDD" id="cd11304">
    <property type="entry name" value="Cadherin_repeat"/>
    <property type="match status" value="1"/>
</dbReference>
<accession>A0A9D4FK21</accession>
<dbReference type="EMBL" id="JAIWYP010000007">
    <property type="protein sequence ID" value="KAH3797895.1"/>
    <property type="molecule type" value="Genomic_DNA"/>
</dbReference>
<dbReference type="GO" id="GO:0016020">
    <property type="term" value="C:membrane"/>
    <property type="evidence" value="ECO:0007669"/>
    <property type="project" value="InterPro"/>
</dbReference>
<gene>
    <name evidence="3" type="ORF">DPMN_151485</name>
</gene>
<evidence type="ECO:0000256" key="1">
    <source>
        <dbReference type="SAM" id="Phobius"/>
    </source>
</evidence>
<feature type="signal peptide" evidence="2">
    <location>
        <begin position="1"/>
        <end position="19"/>
    </location>
</feature>
<dbReference type="OrthoDB" id="6162600at2759"/>
<dbReference type="GO" id="GO:0005509">
    <property type="term" value="F:calcium ion binding"/>
    <property type="evidence" value="ECO:0007669"/>
    <property type="project" value="InterPro"/>
</dbReference>
<reference evidence="3" key="1">
    <citation type="journal article" date="2019" name="bioRxiv">
        <title>The Genome of the Zebra Mussel, Dreissena polymorpha: A Resource for Invasive Species Research.</title>
        <authorList>
            <person name="McCartney M.A."/>
            <person name="Auch B."/>
            <person name="Kono T."/>
            <person name="Mallez S."/>
            <person name="Zhang Y."/>
            <person name="Obille A."/>
            <person name="Becker A."/>
            <person name="Abrahante J.E."/>
            <person name="Garbe J."/>
            <person name="Badalamenti J.P."/>
            <person name="Herman A."/>
            <person name="Mangelson H."/>
            <person name="Liachko I."/>
            <person name="Sullivan S."/>
            <person name="Sone E.D."/>
            <person name="Koren S."/>
            <person name="Silverstein K.A.T."/>
            <person name="Beckman K.B."/>
            <person name="Gohl D.M."/>
        </authorList>
    </citation>
    <scope>NUCLEOTIDE SEQUENCE</scope>
    <source>
        <strain evidence="3">Duluth1</strain>
        <tissue evidence="3">Whole animal</tissue>
    </source>
</reference>
<sequence length="265" mass="26468">MNGILVLAVLSLLADFTDAQITAWDITDLTISGTNGATAVFTKTVAVTETSTAGAAIVTLTATGTGGSPVINYAFTGTGNPGSVGNIASVTSGAITLATGKSLDYESGTSVVFVVTATEQSVASGNVIGTATVTVNIKNKLEYGQDQYGVCVPDGSAAGTVVGTYKASDFTSPETVTLSSDLTPGTSDLTYDTTTGILSVSTGKTLSQNTIGGYKVTLFATAGGIIVSDLGQSIVWVAVATCSGAIQATAVFAVLAMSFTTAMLF</sequence>
<evidence type="ECO:0000313" key="3">
    <source>
        <dbReference type="EMBL" id="KAH3797895.1"/>
    </source>
</evidence>
<protein>
    <submittedName>
        <fullName evidence="3">Uncharacterized protein</fullName>
    </submittedName>
</protein>
<keyword evidence="4" id="KW-1185">Reference proteome</keyword>
<feature type="transmembrane region" description="Helical" evidence="1">
    <location>
        <begin position="234"/>
        <end position="259"/>
    </location>
</feature>
<organism evidence="3 4">
    <name type="scientific">Dreissena polymorpha</name>
    <name type="common">Zebra mussel</name>
    <name type="synonym">Mytilus polymorpha</name>
    <dbReference type="NCBI Taxonomy" id="45954"/>
    <lineage>
        <taxon>Eukaryota</taxon>
        <taxon>Metazoa</taxon>
        <taxon>Spiralia</taxon>
        <taxon>Lophotrochozoa</taxon>
        <taxon>Mollusca</taxon>
        <taxon>Bivalvia</taxon>
        <taxon>Autobranchia</taxon>
        <taxon>Heteroconchia</taxon>
        <taxon>Euheterodonta</taxon>
        <taxon>Imparidentia</taxon>
        <taxon>Neoheterodontei</taxon>
        <taxon>Myida</taxon>
        <taxon>Dreissenoidea</taxon>
        <taxon>Dreissenidae</taxon>
        <taxon>Dreissena</taxon>
    </lineage>
</organism>
<comment type="caution">
    <text evidence="3">The sequence shown here is derived from an EMBL/GenBank/DDBJ whole genome shotgun (WGS) entry which is preliminary data.</text>
</comment>
<dbReference type="Gene3D" id="2.60.40.60">
    <property type="entry name" value="Cadherins"/>
    <property type="match status" value="2"/>
</dbReference>
<proteinExistence type="predicted"/>
<evidence type="ECO:0000313" key="4">
    <source>
        <dbReference type="Proteomes" id="UP000828390"/>
    </source>
</evidence>
<dbReference type="SUPFAM" id="SSF49313">
    <property type="entry name" value="Cadherin-like"/>
    <property type="match status" value="2"/>
</dbReference>
<keyword evidence="1" id="KW-1133">Transmembrane helix</keyword>
<keyword evidence="1" id="KW-0812">Transmembrane</keyword>
<dbReference type="Proteomes" id="UP000828390">
    <property type="component" value="Unassembled WGS sequence"/>
</dbReference>
<evidence type="ECO:0000256" key="2">
    <source>
        <dbReference type="SAM" id="SignalP"/>
    </source>
</evidence>
<feature type="chain" id="PRO_5038407948" evidence="2">
    <location>
        <begin position="20"/>
        <end position="265"/>
    </location>
</feature>
<name>A0A9D4FK21_DREPO</name>
<keyword evidence="2" id="KW-0732">Signal</keyword>
<keyword evidence="1" id="KW-0472">Membrane</keyword>
<dbReference type="AlphaFoldDB" id="A0A9D4FK21"/>